<keyword evidence="2" id="KW-1185">Reference proteome</keyword>
<dbReference type="AlphaFoldDB" id="A0AAV7QSF0"/>
<protein>
    <recommendedName>
        <fullName evidence="3">Secreted protein</fullName>
    </recommendedName>
</protein>
<dbReference type="EMBL" id="JANPWB010000010">
    <property type="protein sequence ID" value="KAJ1142075.1"/>
    <property type="molecule type" value="Genomic_DNA"/>
</dbReference>
<reference evidence="1" key="1">
    <citation type="journal article" date="2022" name="bioRxiv">
        <title>Sequencing and chromosome-scale assembly of the giantPleurodeles waltlgenome.</title>
        <authorList>
            <person name="Brown T."/>
            <person name="Elewa A."/>
            <person name="Iarovenko S."/>
            <person name="Subramanian E."/>
            <person name="Araus A.J."/>
            <person name="Petzold A."/>
            <person name="Susuki M."/>
            <person name="Suzuki K.-i.T."/>
            <person name="Hayashi T."/>
            <person name="Toyoda A."/>
            <person name="Oliveira C."/>
            <person name="Osipova E."/>
            <person name="Leigh N.D."/>
            <person name="Simon A."/>
            <person name="Yun M.H."/>
        </authorList>
    </citation>
    <scope>NUCLEOTIDE SEQUENCE</scope>
    <source>
        <strain evidence="1">20211129_DDA</strain>
        <tissue evidence="1">Liver</tissue>
    </source>
</reference>
<evidence type="ECO:0000313" key="2">
    <source>
        <dbReference type="Proteomes" id="UP001066276"/>
    </source>
</evidence>
<name>A0AAV7QSF0_PLEWA</name>
<proteinExistence type="predicted"/>
<comment type="caution">
    <text evidence="1">The sequence shown here is derived from an EMBL/GenBank/DDBJ whole genome shotgun (WGS) entry which is preliminary data.</text>
</comment>
<organism evidence="1 2">
    <name type="scientific">Pleurodeles waltl</name>
    <name type="common">Iberian ribbed newt</name>
    <dbReference type="NCBI Taxonomy" id="8319"/>
    <lineage>
        <taxon>Eukaryota</taxon>
        <taxon>Metazoa</taxon>
        <taxon>Chordata</taxon>
        <taxon>Craniata</taxon>
        <taxon>Vertebrata</taxon>
        <taxon>Euteleostomi</taxon>
        <taxon>Amphibia</taxon>
        <taxon>Batrachia</taxon>
        <taxon>Caudata</taxon>
        <taxon>Salamandroidea</taxon>
        <taxon>Salamandridae</taxon>
        <taxon>Pleurodelinae</taxon>
        <taxon>Pleurodeles</taxon>
    </lineage>
</organism>
<dbReference type="Proteomes" id="UP001066276">
    <property type="component" value="Chromosome 6"/>
</dbReference>
<gene>
    <name evidence="1" type="ORF">NDU88_008403</name>
</gene>
<sequence length="86" mass="9651">MERGMTALLLDALLVSDCNRRAREEEDRQGSCQGGRLGPSGRRVRRSCLMNPKCGLQRDFCILEGLSVSWDSRLGTVSQHCTLLRK</sequence>
<accession>A0AAV7QSF0</accession>
<evidence type="ECO:0000313" key="1">
    <source>
        <dbReference type="EMBL" id="KAJ1142075.1"/>
    </source>
</evidence>
<evidence type="ECO:0008006" key="3">
    <source>
        <dbReference type="Google" id="ProtNLM"/>
    </source>
</evidence>